<dbReference type="Proteomes" id="UP000002384">
    <property type="component" value="Plasmid pP742402"/>
</dbReference>
<keyword evidence="2" id="KW-1185">Reference proteome</keyword>
<reference evidence="2" key="1">
    <citation type="journal article" date="2011" name="MBio">
        <title>Novel metabolic attributes of the genus Cyanothece, comprising a group of unicellular nitrogen-fixing Cyanobacteria.</title>
        <authorList>
            <person name="Bandyopadhyay A."/>
            <person name="Elvitigala T."/>
            <person name="Welsh E."/>
            <person name="Stockel J."/>
            <person name="Liberton M."/>
            <person name="Min H."/>
            <person name="Sherman L.A."/>
            <person name="Pakrasi H.B."/>
        </authorList>
    </citation>
    <scope>NUCLEOTIDE SEQUENCE [LARGE SCALE GENOMIC DNA]</scope>
    <source>
        <strain evidence="2">PCC 7424</strain>
        <plasmid evidence="2">pP742402</plasmid>
    </source>
</reference>
<evidence type="ECO:0000313" key="2">
    <source>
        <dbReference type="Proteomes" id="UP000002384"/>
    </source>
</evidence>
<dbReference type="RefSeq" id="WP_012599562.1">
    <property type="nucleotide sequence ID" value="NC_011737.1"/>
</dbReference>
<geneLocation type="plasmid" evidence="1 2">
    <name>pP742402</name>
</geneLocation>
<keyword evidence="1" id="KW-0614">Plasmid</keyword>
<name>B7KMN3_GLOC7</name>
<organism evidence="1 2">
    <name type="scientific">Gloeothece citriformis (strain PCC 7424)</name>
    <name type="common">Cyanothece sp. (strain PCC 7424)</name>
    <dbReference type="NCBI Taxonomy" id="65393"/>
    <lineage>
        <taxon>Bacteria</taxon>
        <taxon>Bacillati</taxon>
        <taxon>Cyanobacteriota</taxon>
        <taxon>Cyanophyceae</taxon>
        <taxon>Oscillatoriophycideae</taxon>
        <taxon>Chroococcales</taxon>
        <taxon>Aphanothecaceae</taxon>
        <taxon>Gloeothece</taxon>
        <taxon>Gloeothece citriformis</taxon>
    </lineage>
</organism>
<sequence>MTDFNRFLTNKLEDLNYCPLQRHQYASIEGIKVNCQTQQETPEKIYWICEIVNDKPALMILNGSTGGEAWYLEDLINGRLFNNEIIADFFSINDGIGGQWNELKVPRERMKKVVRELAEIYKTKIIFKRKIGISNDDLV</sequence>
<accession>B7KMN3</accession>
<gene>
    <name evidence="1" type="ordered locus">PCC7424_5484</name>
</gene>
<dbReference type="KEGG" id="cyc:PCC7424_5484"/>
<proteinExistence type="predicted"/>
<protein>
    <submittedName>
        <fullName evidence="1">Uncharacterized protein</fullName>
    </submittedName>
</protein>
<dbReference type="AlphaFoldDB" id="B7KMN3"/>
<dbReference type="EMBL" id="CP001293">
    <property type="protein sequence ID" value="ACK74055.1"/>
    <property type="molecule type" value="Genomic_DNA"/>
</dbReference>
<evidence type="ECO:0000313" key="1">
    <source>
        <dbReference type="EMBL" id="ACK74055.1"/>
    </source>
</evidence>
<dbReference type="HOGENOM" id="CLU_1988940_0_0_3"/>